<evidence type="ECO:0000313" key="5">
    <source>
        <dbReference type="Proteomes" id="UP000216052"/>
    </source>
</evidence>
<comment type="subunit">
    <text evidence="3">UreD, UreF and UreG form a complex that acts as a GTP-hydrolysis-dependent molecular chaperone, activating the urease apoprotein by helping to assemble the nickel containing metallocenter of UreC. The UreE protein probably delivers the nickel.</text>
</comment>
<protein>
    <recommendedName>
        <fullName evidence="3">Urease accessory protein UreD</fullName>
    </recommendedName>
</protein>
<dbReference type="Proteomes" id="UP000216052">
    <property type="component" value="Chromosome"/>
</dbReference>
<evidence type="ECO:0000313" key="4">
    <source>
        <dbReference type="EMBL" id="XFO74838.1"/>
    </source>
</evidence>
<reference evidence="4" key="1">
    <citation type="submission" date="2024-05" db="EMBL/GenBank/DDBJ databases">
        <title>Isolation and characterization of Sporomusa carbonis sp. nov., a carboxydotrophic hydrogenogen in the genus of Sporomusa isolated from a charcoal burning pile.</title>
        <authorList>
            <person name="Boeer T."/>
            <person name="Rosenbaum F."/>
            <person name="Eysell L."/>
            <person name="Mueller V."/>
            <person name="Daniel R."/>
            <person name="Poehlein A."/>
        </authorList>
    </citation>
    <scope>NUCLEOTIDE SEQUENCE [LARGE SCALE GENOMIC DNA]</scope>
    <source>
        <strain evidence="4">DSM 3132</strain>
    </source>
</reference>
<sequence length="263" mass="29426">MSENAFLRPSVLRMKTRHDGQKTVVDEVYFTSPLKVLPPVYLPDQTAQIFVLAASAGILAGDVQEFSLRVGKDCRLELTGQSYEKIHPMPTGKASRHCEVVVEQNAFLFYNPLPVLPFADSAFESTMTFHLLDNSAKLILVDILACGRAARNERFAFRSYRSLVEIYTKGQLVFRDNACYFPQKMLLEKVGLFEGYSHFANMVVCNCNLAAEQLQAMREILQAESGIQSGISVLHSGDRVIKLLGSSGQQLTDVCQRMCAYIR</sequence>
<dbReference type="EMBL" id="CP155571">
    <property type="protein sequence ID" value="XFO74838.1"/>
    <property type="molecule type" value="Genomic_DNA"/>
</dbReference>
<gene>
    <name evidence="4" type="primary">ureH</name>
    <name evidence="3" type="synonym">ureD</name>
    <name evidence="4" type="ORF">SPACI_049490</name>
</gene>
<keyword evidence="2 3" id="KW-0143">Chaperone</keyword>
<dbReference type="PANTHER" id="PTHR33643:SF1">
    <property type="entry name" value="UREASE ACCESSORY PROTEIN D"/>
    <property type="match status" value="1"/>
</dbReference>
<dbReference type="Pfam" id="PF01774">
    <property type="entry name" value="UreD"/>
    <property type="match status" value="1"/>
</dbReference>
<organism evidence="4 5">
    <name type="scientific">Sporomusa acidovorans (strain ATCC 49682 / DSM 3132 / Mol)</name>
    <dbReference type="NCBI Taxonomy" id="1123286"/>
    <lineage>
        <taxon>Bacteria</taxon>
        <taxon>Bacillati</taxon>
        <taxon>Bacillota</taxon>
        <taxon>Negativicutes</taxon>
        <taxon>Selenomonadales</taxon>
        <taxon>Sporomusaceae</taxon>
        <taxon>Sporomusa</taxon>
    </lineage>
</organism>
<keyword evidence="3" id="KW-0963">Cytoplasm</keyword>
<comment type="similarity">
    <text evidence="1 3">Belongs to the UreD family.</text>
</comment>
<keyword evidence="5" id="KW-1185">Reference proteome</keyword>
<dbReference type="HAMAP" id="MF_01384">
    <property type="entry name" value="UreD"/>
    <property type="match status" value="1"/>
</dbReference>
<dbReference type="PANTHER" id="PTHR33643">
    <property type="entry name" value="UREASE ACCESSORY PROTEIN D"/>
    <property type="match status" value="1"/>
</dbReference>
<proteinExistence type="inferred from homology"/>
<accession>A0ABZ3J9T3</accession>
<evidence type="ECO:0000256" key="1">
    <source>
        <dbReference type="ARBA" id="ARBA00007177"/>
    </source>
</evidence>
<dbReference type="InterPro" id="IPR002669">
    <property type="entry name" value="UreD"/>
</dbReference>
<evidence type="ECO:0000256" key="3">
    <source>
        <dbReference type="HAMAP-Rule" id="MF_01384"/>
    </source>
</evidence>
<comment type="subcellular location">
    <subcellularLocation>
        <location evidence="3">Cytoplasm</location>
    </subcellularLocation>
</comment>
<keyword evidence="3" id="KW-0996">Nickel insertion</keyword>
<evidence type="ECO:0000256" key="2">
    <source>
        <dbReference type="ARBA" id="ARBA00023186"/>
    </source>
</evidence>
<comment type="function">
    <text evidence="3">Required for maturation of urease via the functional incorporation of the urease nickel metallocenter.</text>
</comment>
<dbReference type="RefSeq" id="WP_169716999.1">
    <property type="nucleotide sequence ID" value="NZ_CP155571.1"/>
</dbReference>
<name>A0ABZ3J9T3_SPOA4</name>